<dbReference type="AlphaFoldDB" id="A0A2G7FNP8"/>
<comment type="caution">
    <text evidence="2">The sequence shown here is derived from an EMBL/GenBank/DDBJ whole genome shotgun (WGS) entry which is preliminary data.</text>
</comment>
<evidence type="ECO:0000256" key="1">
    <source>
        <dbReference type="ARBA" id="ARBA00005437"/>
    </source>
</evidence>
<organism evidence="2 3">
    <name type="scientific">Aspergillus arachidicola</name>
    <dbReference type="NCBI Taxonomy" id="656916"/>
    <lineage>
        <taxon>Eukaryota</taxon>
        <taxon>Fungi</taxon>
        <taxon>Dikarya</taxon>
        <taxon>Ascomycota</taxon>
        <taxon>Pezizomycotina</taxon>
        <taxon>Eurotiomycetes</taxon>
        <taxon>Eurotiomycetidae</taxon>
        <taxon>Eurotiales</taxon>
        <taxon>Aspergillaceae</taxon>
        <taxon>Aspergillus</taxon>
        <taxon>Aspergillus subgen. Circumdati</taxon>
    </lineage>
</organism>
<accession>A0A2G7FNP8</accession>
<dbReference type="Pfam" id="PF04525">
    <property type="entry name" value="LOR"/>
    <property type="match status" value="1"/>
</dbReference>
<sequence>MGQSLQFPRIEMASIQLPPVSTPVAIIDQFIAQQTESLVLKEKILTLSGDSFDVKLVTGEPIFRIKGKPLSISGRKSVFDMEGNHLFDIVKERLHLHSTYVVQALDGSKLLEVKSSFSLIGSNATVTFTPSSTEGLVSLNMKGNWRSRKAAIVDAATGAVVAQIDRKRFNARQIFFHQQTYVVMVAPGVDLALITALCVCFDEKNND</sequence>
<protein>
    <submittedName>
        <fullName evidence="2">DUF567 domain protein</fullName>
    </submittedName>
</protein>
<dbReference type="PANTHER" id="PTHR31087:SF161">
    <property type="entry name" value="TUBBY C 2 FAMILY PROTEIN"/>
    <property type="match status" value="1"/>
</dbReference>
<evidence type="ECO:0000313" key="3">
    <source>
        <dbReference type="Proteomes" id="UP000231358"/>
    </source>
</evidence>
<keyword evidence="3" id="KW-1185">Reference proteome</keyword>
<name>A0A2G7FNP8_9EURO</name>
<reference evidence="2 3" key="1">
    <citation type="submission" date="2017-05" db="EMBL/GenBank/DDBJ databases">
        <title>Genome sequence for an aflatoxigenic pathogen of Argentinian peanut, Aspergillus arachidicola.</title>
        <authorList>
            <person name="Moore G."/>
            <person name="Beltz S.B."/>
            <person name="Mack B.M."/>
        </authorList>
    </citation>
    <scope>NUCLEOTIDE SEQUENCE [LARGE SCALE GENOMIC DNA]</scope>
    <source>
        <strain evidence="2 3">CBS 117610</strain>
    </source>
</reference>
<dbReference type="Proteomes" id="UP000231358">
    <property type="component" value="Unassembled WGS sequence"/>
</dbReference>
<dbReference type="EMBL" id="NEXV01000528">
    <property type="protein sequence ID" value="PIG82267.1"/>
    <property type="molecule type" value="Genomic_DNA"/>
</dbReference>
<dbReference type="InterPro" id="IPR038595">
    <property type="entry name" value="LOR_sf"/>
</dbReference>
<dbReference type="InterPro" id="IPR025659">
    <property type="entry name" value="Tubby-like_C"/>
</dbReference>
<dbReference type="InterPro" id="IPR007612">
    <property type="entry name" value="LOR"/>
</dbReference>
<evidence type="ECO:0000313" key="2">
    <source>
        <dbReference type="EMBL" id="PIG82267.1"/>
    </source>
</evidence>
<dbReference type="SUPFAM" id="SSF54518">
    <property type="entry name" value="Tubby C-terminal domain-like"/>
    <property type="match status" value="1"/>
</dbReference>
<proteinExistence type="inferred from homology"/>
<dbReference type="STRING" id="656916.A0A2G7FNP8"/>
<gene>
    <name evidence="2" type="ORF">AARAC_000020</name>
</gene>
<comment type="similarity">
    <text evidence="1">Belongs to the LOR family.</text>
</comment>
<dbReference type="PANTHER" id="PTHR31087">
    <property type="match status" value="1"/>
</dbReference>
<dbReference type="Gene3D" id="2.40.160.200">
    <property type="entry name" value="LURP1-related"/>
    <property type="match status" value="1"/>
</dbReference>